<dbReference type="InterPro" id="IPR036291">
    <property type="entry name" value="NAD(P)-bd_dom_sf"/>
</dbReference>
<keyword evidence="16" id="KW-1185">Reference proteome</keyword>
<dbReference type="SUPFAM" id="SSF51735">
    <property type="entry name" value="NAD(P)-binding Rossmann-fold domains"/>
    <property type="match status" value="1"/>
</dbReference>
<evidence type="ECO:0000256" key="4">
    <source>
        <dbReference type="ARBA" id="ARBA00022963"/>
    </source>
</evidence>
<gene>
    <name evidence="15" type="ORF">GCM10007291_47900</name>
</gene>
<dbReference type="EMBL" id="BMYI01000034">
    <property type="protein sequence ID" value="GHC40437.1"/>
    <property type="molecule type" value="Genomic_DNA"/>
</dbReference>
<dbReference type="InterPro" id="IPR008927">
    <property type="entry name" value="6-PGluconate_DH-like_C_sf"/>
</dbReference>
<dbReference type="SUPFAM" id="SSF52096">
    <property type="entry name" value="ClpP/crotonase"/>
    <property type="match status" value="1"/>
</dbReference>
<name>A0ABQ3FTX1_9RHOB</name>
<dbReference type="SUPFAM" id="SSF48179">
    <property type="entry name" value="6-phosphogluconate dehydrogenase C-terminal domain-like"/>
    <property type="match status" value="2"/>
</dbReference>
<evidence type="ECO:0000256" key="9">
    <source>
        <dbReference type="ARBA" id="ARBA00023235"/>
    </source>
</evidence>
<dbReference type="Proteomes" id="UP000658305">
    <property type="component" value="Unassembled WGS sequence"/>
</dbReference>
<evidence type="ECO:0000256" key="5">
    <source>
        <dbReference type="ARBA" id="ARBA00023002"/>
    </source>
</evidence>
<keyword evidence="9" id="KW-0413">Isomerase</keyword>
<evidence type="ECO:0000256" key="3">
    <source>
        <dbReference type="ARBA" id="ARBA00022832"/>
    </source>
</evidence>
<keyword evidence="6" id="KW-0520">NAD</keyword>
<comment type="caution">
    <text evidence="15">The sequence shown here is derived from an EMBL/GenBank/DDBJ whole genome shotgun (WGS) entry which is preliminary data.</text>
</comment>
<dbReference type="CDD" id="cd06558">
    <property type="entry name" value="crotonase-like"/>
    <property type="match status" value="1"/>
</dbReference>
<keyword evidence="8" id="KW-0576">Peroxisome</keyword>
<reference evidence="16" key="1">
    <citation type="journal article" date="2019" name="Int. J. Syst. Evol. Microbiol.">
        <title>The Global Catalogue of Microorganisms (GCM) 10K type strain sequencing project: providing services to taxonomists for standard genome sequencing and annotation.</title>
        <authorList>
            <consortium name="The Broad Institute Genomics Platform"/>
            <consortium name="The Broad Institute Genome Sequencing Center for Infectious Disease"/>
            <person name="Wu L."/>
            <person name="Ma J."/>
        </authorList>
    </citation>
    <scope>NUCLEOTIDE SEQUENCE [LARGE SCALE GENOMIC DNA]</scope>
    <source>
        <strain evidence="16">KCTC 23298</strain>
    </source>
</reference>
<evidence type="ECO:0000256" key="6">
    <source>
        <dbReference type="ARBA" id="ARBA00023027"/>
    </source>
</evidence>
<comment type="pathway">
    <text evidence="2">Lipid metabolism; fatty acid beta-oxidation.</text>
</comment>
<dbReference type="PANTHER" id="PTHR23309">
    <property type="entry name" value="3-HYDROXYACYL-COA DEHYROGENASE"/>
    <property type="match status" value="1"/>
</dbReference>
<evidence type="ECO:0000256" key="10">
    <source>
        <dbReference type="ARBA" id="ARBA00023239"/>
    </source>
</evidence>
<dbReference type="Pfam" id="PF02737">
    <property type="entry name" value="3HCDH_N"/>
    <property type="match status" value="1"/>
</dbReference>
<sequence>MSVDLELSDGAAILTINNPPLNLLDAEIRGGLLRGMETAVARGANRLIVTGAGKTFVAGADAKEFAQAPIEPHLNDVLLHLASLPIPTIAAINGAALGGGLEIALACRYRIAVPEAQVGLPEVVLGIIPGAGGTQRLPRLIGVKAALDMIVTGKAIAAGKALSMGLVDEIADDPLAAALALYDVRLAAAIGPDQRPAPQADADAVAAMQTHITRRMPGQIAPPVAVGLVAETASLPLIEGLARERAAFLKLRASPQARALRHMFFAERAAGNRGRTYPRPARDIATAIVVGGGNMGASIAYALAGAGIAVTVVERDPAGAGRAEENLRKLVDQGIGRGTLSATEGAAIQERLTSVVGYANLPPADLAIEAAFEDFVVKRAIFAELETVLPPETILATNTSYLDVNRLADSVAVPSRFLGLHFFSPAHIMKLLEIVNGDRTSDETLGAAFALARRLGKIPVLSGVCDGFIGNRILTRYRQAANLLLAEGALPNEVDAAMRGFGMAMGPYEAQDMSGLDIAYANIKRQVPGAKPRHVPLVERLVSDHQRLGRKTGAGWYDYDAAGKAVVSGLVTGEIRKVSTEMGRTRRDFTADEIVEQITLAMIAEACAILEEGIAERPQDIDLVLVHGYGFPRWRGGLIHHADSLGVNALVQRYMALAAAYPQGWAVPPLLARLAATGQTLDSLNAG</sequence>
<keyword evidence="4" id="KW-0442">Lipid degradation</keyword>
<protein>
    <submittedName>
        <fullName evidence="15">Enoyl-CoA hydratase</fullName>
    </submittedName>
</protein>
<evidence type="ECO:0000256" key="8">
    <source>
        <dbReference type="ARBA" id="ARBA00023140"/>
    </source>
</evidence>
<evidence type="ECO:0000313" key="16">
    <source>
        <dbReference type="Proteomes" id="UP000658305"/>
    </source>
</evidence>
<dbReference type="Pfam" id="PF00725">
    <property type="entry name" value="3HCDH"/>
    <property type="match status" value="2"/>
</dbReference>
<keyword evidence="7" id="KW-0443">Lipid metabolism</keyword>
<dbReference type="InterPro" id="IPR001753">
    <property type="entry name" value="Enoyl-CoA_hydra/iso"/>
</dbReference>
<feature type="domain" description="3-hydroxyacyl-CoA dehydrogenase C-terminal" evidence="13">
    <location>
        <begin position="594"/>
        <end position="679"/>
    </location>
</feature>
<dbReference type="InterPro" id="IPR006176">
    <property type="entry name" value="3-OHacyl-CoA_DH_NAD-bd"/>
</dbReference>
<keyword evidence="10" id="KW-0456">Lyase</keyword>
<evidence type="ECO:0000259" key="13">
    <source>
        <dbReference type="Pfam" id="PF00725"/>
    </source>
</evidence>
<evidence type="ECO:0000256" key="1">
    <source>
        <dbReference type="ARBA" id="ARBA00004275"/>
    </source>
</evidence>
<feature type="domain" description="3-hydroxyacyl-CoA dehydrogenase C-terminal" evidence="13">
    <location>
        <begin position="467"/>
        <end position="559"/>
    </location>
</feature>
<evidence type="ECO:0000256" key="11">
    <source>
        <dbReference type="ARBA" id="ARBA00023268"/>
    </source>
</evidence>
<keyword evidence="3" id="KW-0276">Fatty acid metabolism</keyword>
<dbReference type="RefSeq" id="WP_189382784.1">
    <property type="nucleotide sequence ID" value="NZ_BMYI01000034.1"/>
</dbReference>
<dbReference type="Gene3D" id="3.90.226.10">
    <property type="entry name" value="2-enoyl-CoA Hydratase, Chain A, domain 1"/>
    <property type="match status" value="1"/>
</dbReference>
<evidence type="ECO:0000313" key="15">
    <source>
        <dbReference type="EMBL" id="GHC40437.1"/>
    </source>
</evidence>
<comment type="catalytic activity">
    <reaction evidence="12">
        <text>a (3S)-3-hydroxyacyl-CoA + NAD(+) = a 3-oxoacyl-CoA + NADH + H(+)</text>
        <dbReference type="Rhea" id="RHEA:22432"/>
        <dbReference type="ChEBI" id="CHEBI:15378"/>
        <dbReference type="ChEBI" id="CHEBI:57318"/>
        <dbReference type="ChEBI" id="CHEBI:57540"/>
        <dbReference type="ChEBI" id="CHEBI:57945"/>
        <dbReference type="ChEBI" id="CHEBI:90726"/>
        <dbReference type="EC" id="1.1.1.35"/>
    </reaction>
</comment>
<feature type="domain" description="3-hydroxyacyl-CoA dehydrogenase NAD binding" evidence="14">
    <location>
        <begin position="288"/>
        <end position="461"/>
    </location>
</feature>
<keyword evidence="5" id="KW-0560">Oxidoreductase</keyword>
<accession>A0ABQ3FTX1</accession>
<evidence type="ECO:0000259" key="14">
    <source>
        <dbReference type="Pfam" id="PF02737"/>
    </source>
</evidence>
<proteinExistence type="predicted"/>
<dbReference type="InterPro" id="IPR006108">
    <property type="entry name" value="3HC_DH_C"/>
</dbReference>
<organism evidence="15 16">
    <name type="scientific">Gemmobacter nanjingensis</name>
    <dbReference type="NCBI Taxonomy" id="488454"/>
    <lineage>
        <taxon>Bacteria</taxon>
        <taxon>Pseudomonadati</taxon>
        <taxon>Pseudomonadota</taxon>
        <taxon>Alphaproteobacteria</taxon>
        <taxon>Rhodobacterales</taxon>
        <taxon>Paracoccaceae</taxon>
        <taxon>Gemmobacter</taxon>
    </lineage>
</organism>
<evidence type="ECO:0000256" key="2">
    <source>
        <dbReference type="ARBA" id="ARBA00005005"/>
    </source>
</evidence>
<dbReference type="Gene3D" id="1.10.1040.50">
    <property type="match status" value="1"/>
</dbReference>
<keyword evidence="11" id="KW-0511">Multifunctional enzyme</keyword>
<comment type="subcellular location">
    <subcellularLocation>
        <location evidence="1">Peroxisome</location>
    </subcellularLocation>
</comment>
<evidence type="ECO:0000256" key="12">
    <source>
        <dbReference type="ARBA" id="ARBA00049556"/>
    </source>
</evidence>
<dbReference type="InterPro" id="IPR029045">
    <property type="entry name" value="ClpP/crotonase-like_dom_sf"/>
</dbReference>
<dbReference type="Gene3D" id="3.40.50.720">
    <property type="entry name" value="NAD(P)-binding Rossmann-like Domain"/>
    <property type="match status" value="1"/>
</dbReference>
<evidence type="ECO:0000256" key="7">
    <source>
        <dbReference type="ARBA" id="ARBA00023098"/>
    </source>
</evidence>
<dbReference type="Pfam" id="PF00378">
    <property type="entry name" value="ECH_1"/>
    <property type="match status" value="1"/>
</dbReference>